<evidence type="ECO:0000313" key="3">
    <source>
        <dbReference type="Proteomes" id="UP000698800"/>
    </source>
</evidence>
<accession>A0A9P8I5A4</accession>
<dbReference type="PANTHER" id="PTHR40642">
    <property type="entry name" value="YALI0F31295P"/>
    <property type="match status" value="1"/>
</dbReference>
<protein>
    <submittedName>
        <fullName evidence="2">Uncharacterized protein</fullName>
    </submittedName>
</protein>
<dbReference type="Pfam" id="PF12720">
    <property type="entry name" value="DUF3807"/>
    <property type="match status" value="1"/>
</dbReference>
<feature type="region of interest" description="Disordered" evidence="1">
    <location>
        <begin position="327"/>
        <end position="381"/>
    </location>
</feature>
<dbReference type="OrthoDB" id="5422320at2759"/>
<sequence length="381" mass="41863">MAVIPGLKIPQVTEDDLFEFHAHHFNGRRQGFPGTLLSDTTLLSLTEECCEDGDLEYDYDDDDGLGYYPDGVKRTLTDAQIAMFRWSEVQSLLRAKKRRLGGLEGRVLDESSAENKEKRKIERKHPFYDGGVLGEDTQSVENRNEKTIYSSTNATTSLESNKRRRVGPRESYGDNIAKKRDLHIPMESGSTLNYDDDAPPPQNQVSARDVLADEGEDEEEYEKFLARERQELCGTDSPERGADLGAGCGAKRGSELSSISPAVLGHSDAGAYSKELVQPTSTPTINTPPNTTDVSATPSASPRLESQWDGDLSNAVIPPGITVCSTTAQPMQSRRRIFYGDDDHGQDARNDKNPPKSAAPTPAGGVTKGEKRAFLWPKIRG</sequence>
<dbReference type="EMBL" id="JAGHQL010000086">
    <property type="protein sequence ID" value="KAH0539092.1"/>
    <property type="molecule type" value="Genomic_DNA"/>
</dbReference>
<gene>
    <name evidence="2" type="ORF">FGG08_004330</name>
</gene>
<reference evidence="2" key="1">
    <citation type="submission" date="2021-03" db="EMBL/GenBank/DDBJ databases">
        <title>Comparative genomics and phylogenomic investigation of the class Geoglossomycetes provide insights into ecological specialization and systematics.</title>
        <authorList>
            <person name="Melie T."/>
            <person name="Pirro S."/>
            <person name="Miller A.N."/>
            <person name="Quandt A."/>
        </authorList>
    </citation>
    <scope>NUCLEOTIDE SEQUENCE</scope>
    <source>
        <strain evidence="2">GBOQ0MN5Z8</strain>
    </source>
</reference>
<name>A0A9P8I5A4_9PEZI</name>
<feature type="compositionally biased region" description="Basic and acidic residues" evidence="1">
    <location>
        <begin position="338"/>
        <end position="354"/>
    </location>
</feature>
<dbReference type="InterPro" id="IPR024526">
    <property type="entry name" value="DUF3807"/>
</dbReference>
<keyword evidence="3" id="KW-1185">Reference proteome</keyword>
<dbReference type="AlphaFoldDB" id="A0A9P8I5A4"/>
<feature type="compositionally biased region" description="Basic and acidic residues" evidence="1">
    <location>
        <begin position="222"/>
        <end position="242"/>
    </location>
</feature>
<comment type="caution">
    <text evidence="2">The sequence shown here is derived from an EMBL/GenBank/DDBJ whole genome shotgun (WGS) entry which is preliminary data.</text>
</comment>
<proteinExistence type="predicted"/>
<feature type="region of interest" description="Disordered" evidence="1">
    <location>
        <begin position="270"/>
        <end position="312"/>
    </location>
</feature>
<feature type="compositionally biased region" description="Low complexity" evidence="1">
    <location>
        <begin position="279"/>
        <end position="292"/>
    </location>
</feature>
<dbReference type="PANTHER" id="PTHR40642:SF1">
    <property type="entry name" value="YALI0F31295P"/>
    <property type="match status" value="1"/>
</dbReference>
<evidence type="ECO:0000313" key="2">
    <source>
        <dbReference type="EMBL" id="KAH0539092.1"/>
    </source>
</evidence>
<evidence type="ECO:0000256" key="1">
    <source>
        <dbReference type="SAM" id="MobiDB-lite"/>
    </source>
</evidence>
<feature type="compositionally biased region" description="Acidic residues" evidence="1">
    <location>
        <begin position="212"/>
        <end position="221"/>
    </location>
</feature>
<feature type="region of interest" description="Disordered" evidence="1">
    <location>
        <begin position="153"/>
        <end position="172"/>
    </location>
</feature>
<feature type="region of interest" description="Disordered" evidence="1">
    <location>
        <begin position="180"/>
        <end position="256"/>
    </location>
</feature>
<dbReference type="Proteomes" id="UP000698800">
    <property type="component" value="Unassembled WGS sequence"/>
</dbReference>
<organism evidence="2 3">
    <name type="scientific">Glutinoglossum americanum</name>
    <dbReference type="NCBI Taxonomy" id="1670608"/>
    <lineage>
        <taxon>Eukaryota</taxon>
        <taxon>Fungi</taxon>
        <taxon>Dikarya</taxon>
        <taxon>Ascomycota</taxon>
        <taxon>Pezizomycotina</taxon>
        <taxon>Geoglossomycetes</taxon>
        <taxon>Geoglossales</taxon>
        <taxon>Geoglossaceae</taxon>
        <taxon>Glutinoglossum</taxon>
    </lineage>
</organism>